<evidence type="ECO:0000313" key="2">
    <source>
        <dbReference type="EMBL" id="BAU92864.1"/>
    </source>
</evidence>
<organism evidence="2 3">
    <name type="scientific">Methylorubrum populi</name>
    <dbReference type="NCBI Taxonomy" id="223967"/>
    <lineage>
        <taxon>Bacteria</taxon>
        <taxon>Pseudomonadati</taxon>
        <taxon>Pseudomonadota</taxon>
        <taxon>Alphaproteobacteria</taxon>
        <taxon>Hyphomicrobiales</taxon>
        <taxon>Methylobacteriaceae</taxon>
        <taxon>Methylorubrum</taxon>
    </lineage>
</organism>
<protein>
    <submittedName>
        <fullName evidence="2">Uncharacterized protein</fullName>
    </submittedName>
</protein>
<sequence>MADEQRDQSNEAAVSPKDPATGRLKSQPGPMERAGTEAEEAARGNTKSGESKRQAGDDRSA</sequence>
<dbReference type="RefSeq" id="WP_096486708.1">
    <property type="nucleotide sequence ID" value="NZ_AP014809.1"/>
</dbReference>
<dbReference type="AlphaFoldDB" id="A0A160PIS6"/>
<proteinExistence type="predicted"/>
<dbReference type="Proteomes" id="UP000218288">
    <property type="component" value="Chromosome"/>
</dbReference>
<evidence type="ECO:0000313" key="3">
    <source>
        <dbReference type="Proteomes" id="UP000218288"/>
    </source>
</evidence>
<dbReference type="EMBL" id="AP014809">
    <property type="protein sequence ID" value="BAU92864.1"/>
    <property type="molecule type" value="Genomic_DNA"/>
</dbReference>
<reference evidence="2 3" key="1">
    <citation type="journal article" date="2016" name="Genome Announc.">
        <title>Complete Genome Sequence of Methylobacterium populi P-1M, Isolated from Pink-Pigmented Household Biofilm.</title>
        <authorList>
            <person name="Morohoshi T."/>
            <person name="Ikeda T."/>
        </authorList>
    </citation>
    <scope>NUCLEOTIDE SEQUENCE [LARGE SCALE GENOMIC DNA]</scope>
    <source>
        <strain evidence="2 3">P-1M</strain>
    </source>
</reference>
<dbReference type="OrthoDB" id="8004768at2"/>
<evidence type="ECO:0000256" key="1">
    <source>
        <dbReference type="SAM" id="MobiDB-lite"/>
    </source>
</evidence>
<accession>A0A160PIS6</accession>
<name>A0A160PIS6_9HYPH</name>
<feature type="region of interest" description="Disordered" evidence="1">
    <location>
        <begin position="1"/>
        <end position="61"/>
    </location>
</feature>
<feature type="compositionally biased region" description="Basic and acidic residues" evidence="1">
    <location>
        <begin position="49"/>
        <end position="61"/>
    </location>
</feature>
<gene>
    <name evidence="2" type="ORF">MPPM_4259</name>
</gene>